<keyword evidence="1" id="KW-0732">Signal</keyword>
<dbReference type="NCBIfam" id="TIGR04183">
    <property type="entry name" value="Por_Secre_tail"/>
    <property type="match status" value="1"/>
</dbReference>
<feature type="domain" description="Secretion system C-terminal sorting" evidence="2">
    <location>
        <begin position="471"/>
        <end position="543"/>
    </location>
</feature>
<dbReference type="InterPro" id="IPR026444">
    <property type="entry name" value="Secre_tail"/>
</dbReference>
<dbReference type="AlphaFoldDB" id="A0A6I6JXA5"/>
<feature type="signal peptide" evidence="1">
    <location>
        <begin position="1"/>
        <end position="20"/>
    </location>
</feature>
<keyword evidence="4" id="KW-1185">Reference proteome</keyword>
<sequence length="544" mass="61102">MKRFLLSLLLMSFTFSFTFSQSLKFERYIQKTDTIIDENIVVDVSSDDAEQENDEMDDLEDDDLDVGYEYAPDEINIVHIGLRFRDIGIPAGATIDSAFVYVHSHEAKSAEDVANTTITGDNNPNPGTFSMDSLITDRSRTNASVSWVIAEEWGLYTEHRTPDISAIIQEIIDLPEWQAYNSLALILEGENQGVTGEEIENAREIESFENIADPEDGGDGQNHPERRPKLVIYYTLENQVFERYIQKTDTIIDENIVVDVSSDDAEQENNEMDDLEDDDLDIGYEYAPDEINIVHIGLRFRDIDIPAGFTVDSAFVYVHSHEAKSADDVANITITGENNPNPGTFTMDSLITDRPRTTASVRWVIAEEWGLYTEHRTPDIGTIIQEIIDLPGWEAGNSLALIWEGENQGVTGEEIENAREIESFENIADPEDGGDGQNHPERRPRLVVYYSSVATNTAQKQIIGFESDFKVYPNPVVSGSINLEFDDDKFNTVKMYDLTGKLVKSIQLESTVEKIDVSDLSKGIFFIQASNGKEISVTKKIIVD</sequence>
<organism evidence="3 4">
    <name type="scientific">Maribellus comscasis</name>
    <dbReference type="NCBI Taxonomy" id="2681766"/>
    <lineage>
        <taxon>Bacteria</taxon>
        <taxon>Pseudomonadati</taxon>
        <taxon>Bacteroidota</taxon>
        <taxon>Bacteroidia</taxon>
        <taxon>Marinilabiliales</taxon>
        <taxon>Prolixibacteraceae</taxon>
        <taxon>Maribellus</taxon>
    </lineage>
</organism>
<proteinExistence type="predicted"/>
<dbReference type="Proteomes" id="UP000428260">
    <property type="component" value="Chromosome"/>
</dbReference>
<evidence type="ECO:0000256" key="1">
    <source>
        <dbReference type="SAM" id="SignalP"/>
    </source>
</evidence>
<accession>A0A6I6JXA5</accession>
<evidence type="ECO:0000313" key="4">
    <source>
        <dbReference type="Proteomes" id="UP000428260"/>
    </source>
</evidence>
<evidence type="ECO:0000313" key="3">
    <source>
        <dbReference type="EMBL" id="QGY43763.1"/>
    </source>
</evidence>
<feature type="chain" id="PRO_5026282449" evidence="1">
    <location>
        <begin position="21"/>
        <end position="544"/>
    </location>
</feature>
<evidence type="ECO:0000259" key="2">
    <source>
        <dbReference type="Pfam" id="PF18962"/>
    </source>
</evidence>
<dbReference type="RefSeq" id="WP_158865217.1">
    <property type="nucleotide sequence ID" value="NZ_CP046401.1"/>
</dbReference>
<name>A0A6I6JXA5_9BACT</name>
<dbReference type="EMBL" id="CP046401">
    <property type="protein sequence ID" value="QGY43763.1"/>
    <property type="molecule type" value="Genomic_DNA"/>
</dbReference>
<gene>
    <name evidence="3" type="ORF">GM418_08860</name>
</gene>
<reference evidence="3 4" key="1">
    <citation type="submission" date="2019-11" db="EMBL/GenBank/DDBJ databases">
        <authorList>
            <person name="Zheng R.K."/>
            <person name="Sun C.M."/>
        </authorList>
    </citation>
    <scope>NUCLEOTIDE SEQUENCE [LARGE SCALE GENOMIC DNA]</scope>
    <source>
        <strain evidence="3 4">WC007</strain>
    </source>
</reference>
<protein>
    <submittedName>
        <fullName evidence="3">T9SS type A sorting domain-containing protein</fullName>
    </submittedName>
</protein>
<dbReference type="KEGG" id="mcos:GM418_08860"/>
<dbReference type="Pfam" id="PF18962">
    <property type="entry name" value="Por_Secre_tail"/>
    <property type="match status" value="1"/>
</dbReference>